<accession>A0AAV5EFI1</accession>
<protein>
    <recommendedName>
        <fullName evidence="8">ABC transporter domain-containing protein</fullName>
    </recommendedName>
</protein>
<sequence length="115" mass="12108">MLLVTTGRVIADAFSMTTDLAKGADVVASVFAVLDRETKIDPDDPEGHKPEKMITGDVEIVGVDFAYPSRPDASIFKGFSLSIMAGKSTALVGQGGSGKSTIIGLIERFYDPLNG</sequence>
<evidence type="ECO:0000256" key="3">
    <source>
        <dbReference type="ARBA" id="ARBA00022692"/>
    </source>
</evidence>
<dbReference type="Pfam" id="PF00005">
    <property type="entry name" value="ABC_tran"/>
    <property type="match status" value="1"/>
</dbReference>
<comment type="similarity">
    <text evidence="1">Belongs to the ABC transporter superfamily. ABCB family. Multidrug resistance exporter (TC 3.A.1.201) subfamily.</text>
</comment>
<reference evidence="9" key="1">
    <citation type="journal article" date="2018" name="DNA Res.">
        <title>Multiple hybrid de novo genome assembly of finger millet, an orphan allotetraploid crop.</title>
        <authorList>
            <person name="Hatakeyama M."/>
            <person name="Aluri S."/>
            <person name="Balachadran M.T."/>
            <person name="Sivarajan S.R."/>
            <person name="Patrignani A."/>
            <person name="Gruter S."/>
            <person name="Poveda L."/>
            <person name="Shimizu-Inatsugi R."/>
            <person name="Baeten J."/>
            <person name="Francoijs K.J."/>
            <person name="Nataraja K.N."/>
            <person name="Reddy Y.A.N."/>
            <person name="Phadnis S."/>
            <person name="Ravikumar R.L."/>
            <person name="Schlapbach R."/>
            <person name="Sreeman S.M."/>
            <person name="Shimizu K.K."/>
        </authorList>
    </citation>
    <scope>NUCLEOTIDE SEQUENCE</scope>
</reference>
<name>A0AAV5EFI1_ELECO</name>
<dbReference type="InterPro" id="IPR003439">
    <property type="entry name" value="ABC_transporter-like_ATP-bd"/>
</dbReference>
<dbReference type="GO" id="GO:0016887">
    <property type="term" value="F:ATP hydrolysis activity"/>
    <property type="evidence" value="ECO:0007669"/>
    <property type="project" value="InterPro"/>
</dbReference>
<evidence type="ECO:0000256" key="4">
    <source>
        <dbReference type="ARBA" id="ARBA00022737"/>
    </source>
</evidence>
<keyword evidence="7" id="KW-0325">Glycoprotein</keyword>
<dbReference type="GO" id="GO:0016020">
    <property type="term" value="C:membrane"/>
    <property type="evidence" value="ECO:0007669"/>
    <property type="project" value="InterPro"/>
</dbReference>
<comment type="caution">
    <text evidence="9">The sequence shown here is derived from an EMBL/GenBank/DDBJ whole genome shotgun (WGS) entry which is preliminary data.</text>
</comment>
<dbReference type="PANTHER" id="PTHR45136:SF2">
    <property type="entry name" value="ABC TRANSPORTER DOMAIN-CONTAINING PROTEIN"/>
    <property type="match status" value="1"/>
</dbReference>
<keyword evidence="10" id="KW-1185">Reference proteome</keyword>
<evidence type="ECO:0000256" key="7">
    <source>
        <dbReference type="ARBA" id="ARBA00023180"/>
    </source>
</evidence>
<dbReference type="Proteomes" id="UP001054889">
    <property type="component" value="Unassembled WGS sequence"/>
</dbReference>
<keyword evidence="3" id="KW-0812">Transmembrane</keyword>
<evidence type="ECO:0000313" key="9">
    <source>
        <dbReference type="EMBL" id="GJN21297.1"/>
    </source>
</evidence>
<gene>
    <name evidence="9" type="primary">gb08762</name>
    <name evidence="9" type="ORF">PR202_gb08762</name>
</gene>
<feature type="domain" description="ABC transporter" evidence="8">
    <location>
        <begin position="77"/>
        <end position="115"/>
    </location>
</feature>
<evidence type="ECO:0000256" key="2">
    <source>
        <dbReference type="ARBA" id="ARBA00022448"/>
    </source>
</evidence>
<dbReference type="GO" id="GO:0005524">
    <property type="term" value="F:ATP binding"/>
    <property type="evidence" value="ECO:0007669"/>
    <property type="project" value="InterPro"/>
</dbReference>
<dbReference type="PANTHER" id="PTHR45136">
    <property type="entry name" value="ABC TRANSPORTER DOMAIN-CONTAINING PROTEIN"/>
    <property type="match status" value="1"/>
</dbReference>
<keyword evidence="5" id="KW-1133">Transmembrane helix</keyword>
<evidence type="ECO:0000313" key="10">
    <source>
        <dbReference type="Proteomes" id="UP001054889"/>
    </source>
</evidence>
<evidence type="ECO:0000256" key="1">
    <source>
        <dbReference type="ARBA" id="ARBA00007577"/>
    </source>
</evidence>
<evidence type="ECO:0000259" key="8">
    <source>
        <dbReference type="Pfam" id="PF00005"/>
    </source>
</evidence>
<dbReference type="SUPFAM" id="SSF52540">
    <property type="entry name" value="P-loop containing nucleoside triphosphate hydrolases"/>
    <property type="match status" value="1"/>
</dbReference>
<evidence type="ECO:0000256" key="6">
    <source>
        <dbReference type="ARBA" id="ARBA00023136"/>
    </source>
</evidence>
<dbReference type="InterPro" id="IPR027417">
    <property type="entry name" value="P-loop_NTPase"/>
</dbReference>
<dbReference type="Gene3D" id="3.40.50.300">
    <property type="entry name" value="P-loop containing nucleotide triphosphate hydrolases"/>
    <property type="match status" value="1"/>
</dbReference>
<organism evidence="9 10">
    <name type="scientific">Eleusine coracana subsp. coracana</name>
    <dbReference type="NCBI Taxonomy" id="191504"/>
    <lineage>
        <taxon>Eukaryota</taxon>
        <taxon>Viridiplantae</taxon>
        <taxon>Streptophyta</taxon>
        <taxon>Embryophyta</taxon>
        <taxon>Tracheophyta</taxon>
        <taxon>Spermatophyta</taxon>
        <taxon>Magnoliopsida</taxon>
        <taxon>Liliopsida</taxon>
        <taxon>Poales</taxon>
        <taxon>Poaceae</taxon>
        <taxon>PACMAD clade</taxon>
        <taxon>Chloridoideae</taxon>
        <taxon>Cynodonteae</taxon>
        <taxon>Eleusininae</taxon>
        <taxon>Eleusine</taxon>
    </lineage>
</organism>
<dbReference type="InterPro" id="IPR036640">
    <property type="entry name" value="ABC1_TM_sf"/>
</dbReference>
<keyword evidence="4" id="KW-0677">Repeat</keyword>
<evidence type="ECO:0000256" key="5">
    <source>
        <dbReference type="ARBA" id="ARBA00022989"/>
    </source>
</evidence>
<dbReference type="AlphaFoldDB" id="A0AAV5EFI1"/>
<proteinExistence type="inferred from homology"/>
<reference evidence="9" key="2">
    <citation type="submission" date="2021-12" db="EMBL/GenBank/DDBJ databases">
        <title>Resequencing data analysis of finger millet.</title>
        <authorList>
            <person name="Hatakeyama M."/>
            <person name="Aluri S."/>
            <person name="Balachadran M.T."/>
            <person name="Sivarajan S.R."/>
            <person name="Poveda L."/>
            <person name="Shimizu-Inatsugi R."/>
            <person name="Schlapbach R."/>
            <person name="Sreeman S.M."/>
            <person name="Shimizu K.K."/>
        </authorList>
    </citation>
    <scope>NUCLEOTIDE SEQUENCE</scope>
</reference>
<keyword evidence="6" id="KW-0472">Membrane</keyword>
<dbReference type="Gene3D" id="1.20.1560.10">
    <property type="entry name" value="ABC transporter type 1, transmembrane domain"/>
    <property type="match status" value="1"/>
</dbReference>
<keyword evidence="2" id="KW-0813">Transport</keyword>
<dbReference type="EMBL" id="BQKI01000075">
    <property type="protein sequence ID" value="GJN21297.1"/>
    <property type="molecule type" value="Genomic_DNA"/>
</dbReference>